<dbReference type="RefSeq" id="WP_189026468.1">
    <property type="nucleotide sequence ID" value="NZ_BMKR01000012.1"/>
</dbReference>
<protein>
    <recommendedName>
        <fullName evidence="3">DUF5666 domain-containing protein</fullName>
    </recommendedName>
</protein>
<sequence length="155" mass="16991">MNRNHDFFGTKRTKKRRMMILLLLSAILLVPYGHEAIASESQSGSRAAEAQTAAALEKTPLKKKTASGEYQGLADGHTVEISVYGEPLTLQFGEKLESSLADLEIGDTVVLTYTEQKFVHDPLVLICHLISIREPGAGEETHNVQSKSKSSLKPE</sequence>
<proteinExistence type="predicted"/>
<evidence type="ECO:0000313" key="1">
    <source>
        <dbReference type="EMBL" id="GGF84270.1"/>
    </source>
</evidence>
<dbReference type="EMBL" id="BMKR01000012">
    <property type="protein sequence ID" value="GGF84270.1"/>
    <property type="molecule type" value="Genomic_DNA"/>
</dbReference>
<comment type="caution">
    <text evidence="1">The sequence shown here is derived from an EMBL/GenBank/DDBJ whole genome shotgun (WGS) entry which is preliminary data.</text>
</comment>
<gene>
    <name evidence="1" type="ORF">GCM10010912_31850</name>
</gene>
<evidence type="ECO:0008006" key="3">
    <source>
        <dbReference type="Google" id="ProtNLM"/>
    </source>
</evidence>
<evidence type="ECO:0000313" key="2">
    <source>
        <dbReference type="Proteomes" id="UP000637643"/>
    </source>
</evidence>
<dbReference type="AlphaFoldDB" id="A0A917CCE2"/>
<organism evidence="1 2">
    <name type="scientific">Paenibacillus albidus</name>
    <dbReference type="NCBI Taxonomy" id="2041023"/>
    <lineage>
        <taxon>Bacteria</taxon>
        <taxon>Bacillati</taxon>
        <taxon>Bacillota</taxon>
        <taxon>Bacilli</taxon>
        <taxon>Bacillales</taxon>
        <taxon>Paenibacillaceae</taxon>
        <taxon>Paenibacillus</taxon>
    </lineage>
</organism>
<keyword evidence="2" id="KW-1185">Reference proteome</keyword>
<reference evidence="1" key="1">
    <citation type="journal article" date="2014" name="Int. J. Syst. Evol. Microbiol.">
        <title>Complete genome sequence of Corynebacterium casei LMG S-19264T (=DSM 44701T), isolated from a smear-ripened cheese.</title>
        <authorList>
            <consortium name="US DOE Joint Genome Institute (JGI-PGF)"/>
            <person name="Walter F."/>
            <person name="Albersmeier A."/>
            <person name="Kalinowski J."/>
            <person name="Ruckert C."/>
        </authorList>
    </citation>
    <scope>NUCLEOTIDE SEQUENCE</scope>
    <source>
        <strain evidence="1">CGMCC 1.16134</strain>
    </source>
</reference>
<name>A0A917CCE2_9BACL</name>
<reference evidence="1" key="2">
    <citation type="submission" date="2020-09" db="EMBL/GenBank/DDBJ databases">
        <authorList>
            <person name="Sun Q."/>
            <person name="Zhou Y."/>
        </authorList>
    </citation>
    <scope>NUCLEOTIDE SEQUENCE</scope>
    <source>
        <strain evidence="1">CGMCC 1.16134</strain>
    </source>
</reference>
<dbReference type="Proteomes" id="UP000637643">
    <property type="component" value="Unassembled WGS sequence"/>
</dbReference>
<accession>A0A917CCE2</accession>